<name>A0A174GS88_9FIRM</name>
<dbReference type="Pfam" id="PF06605">
    <property type="entry name" value="Prophage_tail"/>
    <property type="match status" value="1"/>
</dbReference>
<proteinExistence type="predicted"/>
<feature type="domain" description="Tail spike" evidence="1">
    <location>
        <begin position="98"/>
        <end position="353"/>
    </location>
</feature>
<sequence length="939" mass="105516">MIYEVFVDEKPLFYPNDEEAVIYNSKLEEALNDAGTFTCTVPKSNPLFDEIYPRVSMVQILRDGKEIWSGQVRTYEEEFEGEKELSCVGELAFLYDSVQPQDRFQNQTPAQFFNHLLAVHNSKVEDNKKFEPGIVTVTDPNNSIYRYTNYEDTLSAMRNKLCDSLNGYLRVRKSNGKRYLDLVRLEDYGKYCDQPIKMGYNMLDYVKKNSGETIYTVLIPLGARLEESEVDGLDAYTNIKNVNNGKDYIYNEEAVKHFGMIWTTKKWNDVTEPANLKRKGEQWLETTQYETVSLELTAVDMSMLNQELDKFDLGDTIRAVAKPFGLDVTYPVQKKTTYLQEPEKNTITLSNTAASKSYTKQVQASISDIEQSMPQEKTILQLAREKASQLIQSASEGNIYTVYDENNKPKELLIMDQPDINTAQKVWRWNMNGFGYSNTGYNGEYGTAITMDGEIVGERITANSISAEKLTVEYKDKLDTRFSIVNGNITAEVGKSTLSSLSNDYETAKKRYNSLINIITQEADSSPNTKIKFNSQCQTEENYDYVNLYYRLEDKIYQPLKKAGGSTIAGKTYILPSNDVYIEWHSDSTKSDYYGFSLDTLTTTTETADTTGQLSALPSIEPAVALGASAVTTKHPYSNNESILWHFKAKTIGRQALVNRFSVYDTAYNNIVSAVNKGKSSDEISSLLGTYNNALANLNEAFSQAGIDTSWTAAYEAFSYSKAQIKILEDEISLKVEKDGVESIIAQKADSIRLKADKIAWSSTYSSMTENGKLTCQSANLTDVTATGKMTTVNGDRKAEMSNGRLRICYNNQDLGLIGGNGFNGYSDKEGLNFDLEITGDYMAWAAQETTGGHYNIKWTYARDAFANLRGDALNAGCDIDMHNYTLYNVKWPDGGVTGTMKFTQIYGMSSDGTAEHWSDGCTMQFKNGILITGAWHDY</sequence>
<dbReference type="AlphaFoldDB" id="A0A174GS88"/>
<evidence type="ECO:0000259" key="1">
    <source>
        <dbReference type="Pfam" id="PF06605"/>
    </source>
</evidence>
<dbReference type="RefSeq" id="WP_055272470.1">
    <property type="nucleotide sequence ID" value="NZ_CZAJ01000002.1"/>
</dbReference>
<evidence type="ECO:0000313" key="3">
    <source>
        <dbReference type="Proteomes" id="UP000095602"/>
    </source>
</evidence>
<evidence type="ECO:0000313" key="2">
    <source>
        <dbReference type="EMBL" id="CUO65333.1"/>
    </source>
</evidence>
<organism evidence="2 3">
    <name type="scientific">Agathobacter rectalis</name>
    <dbReference type="NCBI Taxonomy" id="39491"/>
    <lineage>
        <taxon>Bacteria</taxon>
        <taxon>Bacillati</taxon>
        <taxon>Bacillota</taxon>
        <taxon>Clostridia</taxon>
        <taxon>Lachnospirales</taxon>
        <taxon>Lachnospiraceae</taxon>
        <taxon>Agathobacter</taxon>
    </lineage>
</organism>
<gene>
    <name evidence="2" type="ORF">ERS852497_00366</name>
</gene>
<dbReference type="Proteomes" id="UP000095602">
    <property type="component" value="Unassembled WGS sequence"/>
</dbReference>
<accession>A0A174GS88</accession>
<dbReference type="EMBL" id="CZAJ01000002">
    <property type="protein sequence ID" value="CUO65333.1"/>
    <property type="molecule type" value="Genomic_DNA"/>
</dbReference>
<dbReference type="InterPro" id="IPR010572">
    <property type="entry name" value="Tail_dom"/>
</dbReference>
<protein>
    <recommendedName>
        <fullName evidence="1">Tail spike domain-containing protein</fullName>
    </recommendedName>
</protein>
<reference evidence="2 3" key="1">
    <citation type="submission" date="2015-09" db="EMBL/GenBank/DDBJ databases">
        <authorList>
            <consortium name="Pathogen Informatics"/>
        </authorList>
    </citation>
    <scope>NUCLEOTIDE SEQUENCE [LARGE SCALE GENOMIC DNA]</scope>
    <source>
        <strain evidence="2 3">2789STDY5834884</strain>
    </source>
</reference>